<dbReference type="InterPro" id="IPR041657">
    <property type="entry name" value="HTH_17"/>
</dbReference>
<evidence type="ECO:0000259" key="1">
    <source>
        <dbReference type="Pfam" id="PF12728"/>
    </source>
</evidence>
<proteinExistence type="predicted"/>
<evidence type="ECO:0000313" key="2">
    <source>
        <dbReference type="EMBL" id="QDU56138.1"/>
    </source>
</evidence>
<dbReference type="KEGG" id="amuc:Pan181_23420"/>
<dbReference type="Proteomes" id="UP000315750">
    <property type="component" value="Chromosome"/>
</dbReference>
<dbReference type="SUPFAM" id="SSF46955">
    <property type="entry name" value="Putative DNA-binding domain"/>
    <property type="match status" value="1"/>
</dbReference>
<organism evidence="2 3">
    <name type="scientific">Aeoliella mucimassa</name>
    <dbReference type="NCBI Taxonomy" id="2527972"/>
    <lineage>
        <taxon>Bacteria</taxon>
        <taxon>Pseudomonadati</taxon>
        <taxon>Planctomycetota</taxon>
        <taxon>Planctomycetia</taxon>
        <taxon>Pirellulales</taxon>
        <taxon>Lacipirellulaceae</taxon>
        <taxon>Aeoliella</taxon>
    </lineage>
</organism>
<gene>
    <name evidence="2" type="ORF">Pan181_23420</name>
</gene>
<feature type="domain" description="Helix-turn-helix" evidence="1">
    <location>
        <begin position="11"/>
        <end position="57"/>
    </location>
</feature>
<dbReference type="InterPro" id="IPR009061">
    <property type="entry name" value="DNA-bd_dom_put_sf"/>
</dbReference>
<keyword evidence="3" id="KW-1185">Reference proteome</keyword>
<dbReference type="EMBL" id="CP036278">
    <property type="protein sequence ID" value="QDU56138.1"/>
    <property type="molecule type" value="Genomic_DNA"/>
</dbReference>
<dbReference type="Pfam" id="PF12728">
    <property type="entry name" value="HTH_17"/>
    <property type="match status" value="1"/>
</dbReference>
<evidence type="ECO:0000313" key="3">
    <source>
        <dbReference type="Proteomes" id="UP000315750"/>
    </source>
</evidence>
<accession>A0A518AN39</accession>
<dbReference type="AlphaFoldDB" id="A0A518AN39"/>
<reference evidence="2 3" key="1">
    <citation type="submission" date="2019-02" db="EMBL/GenBank/DDBJ databases">
        <title>Deep-cultivation of Planctomycetes and their phenomic and genomic characterization uncovers novel biology.</title>
        <authorList>
            <person name="Wiegand S."/>
            <person name="Jogler M."/>
            <person name="Boedeker C."/>
            <person name="Pinto D."/>
            <person name="Vollmers J."/>
            <person name="Rivas-Marin E."/>
            <person name="Kohn T."/>
            <person name="Peeters S.H."/>
            <person name="Heuer A."/>
            <person name="Rast P."/>
            <person name="Oberbeckmann S."/>
            <person name="Bunk B."/>
            <person name="Jeske O."/>
            <person name="Meyerdierks A."/>
            <person name="Storesund J.E."/>
            <person name="Kallscheuer N."/>
            <person name="Luecker S."/>
            <person name="Lage O.M."/>
            <person name="Pohl T."/>
            <person name="Merkel B.J."/>
            <person name="Hornburger P."/>
            <person name="Mueller R.-W."/>
            <person name="Bruemmer F."/>
            <person name="Labrenz M."/>
            <person name="Spormann A.M."/>
            <person name="Op den Camp H."/>
            <person name="Overmann J."/>
            <person name="Amann R."/>
            <person name="Jetten M.S.M."/>
            <person name="Mascher T."/>
            <person name="Medema M.H."/>
            <person name="Devos D.P."/>
            <person name="Kaster A.-K."/>
            <person name="Ovreas L."/>
            <person name="Rohde M."/>
            <person name="Galperin M.Y."/>
            <person name="Jogler C."/>
        </authorList>
    </citation>
    <scope>NUCLEOTIDE SEQUENCE [LARGE SCALE GENOMIC DNA]</scope>
    <source>
        <strain evidence="2 3">Pan181</strain>
    </source>
</reference>
<name>A0A518AN39_9BACT</name>
<sequence length="76" mass="8298">MSISTTDKLLLRREEAAEMLGIGIRTLDAHAKLGNVRSVAIGRLVRFDREELVRVARSGLPVLNASHRDSSPTSGE</sequence>
<protein>
    <submittedName>
        <fullName evidence="2">Helix-turn-helix domain protein</fullName>
    </submittedName>
</protein>